<gene>
    <name evidence="4" type="ORF">GCM10009416_18450</name>
</gene>
<dbReference type="InterPro" id="IPR011033">
    <property type="entry name" value="PRC_barrel-like_sf"/>
</dbReference>
<comment type="caution">
    <text evidence="4">The sequence shown here is derived from an EMBL/GenBank/DDBJ whole genome shotgun (WGS) entry which is preliminary data.</text>
</comment>
<dbReference type="Gene3D" id="2.30.30.240">
    <property type="entry name" value="PRC-barrel domain"/>
    <property type="match status" value="1"/>
</dbReference>
<name>A0ABN1F2L2_9PROT</name>
<dbReference type="RefSeq" id="WP_343894951.1">
    <property type="nucleotide sequence ID" value="NZ_BAAAFZ010000021.1"/>
</dbReference>
<feature type="region of interest" description="Disordered" evidence="1">
    <location>
        <begin position="26"/>
        <end position="57"/>
    </location>
</feature>
<organism evidence="4 5">
    <name type="scientific">Craurococcus roseus</name>
    <dbReference type="NCBI Taxonomy" id="77585"/>
    <lineage>
        <taxon>Bacteria</taxon>
        <taxon>Pseudomonadati</taxon>
        <taxon>Pseudomonadota</taxon>
        <taxon>Alphaproteobacteria</taxon>
        <taxon>Acetobacterales</taxon>
        <taxon>Acetobacteraceae</taxon>
        <taxon>Craurococcus</taxon>
    </lineage>
</organism>
<sequence length="173" mass="18050">MLKRFSLKACFGAALAGALLAQVPSTAPAQGQPDGARQTLPGWGGTQPLQSGQAPPPGGGLVAVVPGQVVVTYYAVQPADMTASGLMRTDVYNLQDERLGKIEDLVIGGGREIAAIVIGVGGFLGIGERYAALPPSAVVLTRQPNGSMRAVVDATRDQLRNSPEFKYEGHIRR</sequence>
<evidence type="ECO:0000259" key="3">
    <source>
        <dbReference type="Pfam" id="PF05239"/>
    </source>
</evidence>
<accession>A0ABN1F2L2</accession>
<dbReference type="Pfam" id="PF05239">
    <property type="entry name" value="PRC"/>
    <property type="match status" value="1"/>
</dbReference>
<evidence type="ECO:0000313" key="4">
    <source>
        <dbReference type="EMBL" id="GAA0580387.1"/>
    </source>
</evidence>
<dbReference type="PANTHER" id="PTHR36505:SF1">
    <property type="entry name" value="BLR1072 PROTEIN"/>
    <property type="match status" value="1"/>
</dbReference>
<dbReference type="InterPro" id="IPR027275">
    <property type="entry name" value="PRC-brl_dom"/>
</dbReference>
<keyword evidence="2" id="KW-0732">Signal</keyword>
<evidence type="ECO:0000313" key="5">
    <source>
        <dbReference type="Proteomes" id="UP001501588"/>
    </source>
</evidence>
<dbReference type="EMBL" id="BAAAFZ010000021">
    <property type="protein sequence ID" value="GAA0580387.1"/>
    <property type="molecule type" value="Genomic_DNA"/>
</dbReference>
<feature type="signal peptide" evidence="2">
    <location>
        <begin position="1"/>
        <end position="29"/>
    </location>
</feature>
<feature type="chain" id="PRO_5047237862" evidence="2">
    <location>
        <begin position="30"/>
        <end position="173"/>
    </location>
</feature>
<reference evidence="4 5" key="1">
    <citation type="journal article" date="2019" name="Int. J. Syst. Evol. Microbiol.">
        <title>The Global Catalogue of Microorganisms (GCM) 10K type strain sequencing project: providing services to taxonomists for standard genome sequencing and annotation.</title>
        <authorList>
            <consortium name="The Broad Institute Genomics Platform"/>
            <consortium name="The Broad Institute Genome Sequencing Center for Infectious Disease"/>
            <person name="Wu L."/>
            <person name="Ma J."/>
        </authorList>
    </citation>
    <scope>NUCLEOTIDE SEQUENCE [LARGE SCALE GENOMIC DNA]</scope>
    <source>
        <strain evidence="4 5">JCM 9933</strain>
    </source>
</reference>
<feature type="domain" description="PRC-barrel" evidence="3">
    <location>
        <begin position="86"/>
        <end position="158"/>
    </location>
</feature>
<evidence type="ECO:0000256" key="1">
    <source>
        <dbReference type="SAM" id="MobiDB-lite"/>
    </source>
</evidence>
<keyword evidence="5" id="KW-1185">Reference proteome</keyword>
<dbReference type="Proteomes" id="UP001501588">
    <property type="component" value="Unassembled WGS sequence"/>
</dbReference>
<proteinExistence type="predicted"/>
<dbReference type="PANTHER" id="PTHR36505">
    <property type="entry name" value="BLR1072 PROTEIN"/>
    <property type="match status" value="1"/>
</dbReference>
<evidence type="ECO:0000256" key="2">
    <source>
        <dbReference type="SAM" id="SignalP"/>
    </source>
</evidence>
<protein>
    <submittedName>
        <fullName evidence="4">PRC-barrel domain-containing protein</fullName>
    </submittedName>
</protein>
<dbReference type="SUPFAM" id="SSF50346">
    <property type="entry name" value="PRC-barrel domain"/>
    <property type="match status" value="1"/>
</dbReference>